<dbReference type="GO" id="GO:0022857">
    <property type="term" value="F:transmembrane transporter activity"/>
    <property type="evidence" value="ECO:0007669"/>
    <property type="project" value="InterPro"/>
</dbReference>
<dbReference type="KEGG" id="cnc:CNE_1c00730"/>
<sequence length="454" mass="48446">MSFSPRLRTYSRRTGAGAPASIGAKFHPGRRPRWPLSVCREPPMSTTIDSAPAGATPSATSPQAERTGFRVLSAISFAHFLNDMIQSLILAIYPMLKGGFNLSFTQIGLLTMTYQVTASLLQPVVGLYTDKHPKPHSLAIAMAFTLAGLLLLSVAPTYGVLLVAAALVGTGSSIFHPESSRVARMASGGQHGLAQSIFQVGGNGGSAMGPLLAALIVHQQASLAWFSLAALVGMVVLWRIGGWYARQLAQGARKRKAAGAVASPVPTRVVVRAMVVLMVLVFSKYFYMASLTSYYTFYLMERFGLARQDAQLHLFMFLAAVAAGTILGGPIGDRIGRKRVIWASILGVAPFTLMLPHVGLFWTTVLTFIIGFILASAFSAILVFAQELIPGKVGMVSGLFFGFAFGMGGIGAAVLGGMADTHGIRAVYEYCAYLPLLGLLTVFLPDLRERPQRA</sequence>
<dbReference type="PANTHER" id="PTHR43129:SF1">
    <property type="entry name" value="FOSMIDOMYCIN RESISTANCE PROTEIN"/>
    <property type="match status" value="1"/>
</dbReference>
<gene>
    <name evidence="7" type="ordered locus">CNE_1c00730</name>
</gene>
<feature type="transmembrane region" description="Helical" evidence="5">
    <location>
        <begin position="396"/>
        <end position="415"/>
    </location>
</feature>
<keyword evidence="3 5" id="KW-0472">Membrane</keyword>
<dbReference type="PROSITE" id="PS50850">
    <property type="entry name" value="MFS"/>
    <property type="match status" value="1"/>
</dbReference>
<dbReference type="Gene3D" id="1.20.1250.20">
    <property type="entry name" value="MFS general substrate transporter like domains"/>
    <property type="match status" value="2"/>
</dbReference>
<evidence type="ECO:0000259" key="6">
    <source>
        <dbReference type="PROSITE" id="PS50850"/>
    </source>
</evidence>
<keyword evidence="1 5" id="KW-0812">Transmembrane</keyword>
<protein>
    <submittedName>
        <fullName evidence="7">Transcriptional regulator AraC family</fullName>
    </submittedName>
</protein>
<evidence type="ECO:0000256" key="3">
    <source>
        <dbReference type="ARBA" id="ARBA00023136"/>
    </source>
</evidence>
<feature type="transmembrane region" description="Helical" evidence="5">
    <location>
        <begin position="269"/>
        <end position="290"/>
    </location>
</feature>
<feature type="transmembrane region" description="Helical" evidence="5">
    <location>
        <begin position="365"/>
        <end position="384"/>
    </location>
</feature>
<dbReference type="SUPFAM" id="SSF103473">
    <property type="entry name" value="MFS general substrate transporter"/>
    <property type="match status" value="1"/>
</dbReference>
<dbReference type="Proteomes" id="UP000006798">
    <property type="component" value="Chromosome 1"/>
</dbReference>
<dbReference type="PANTHER" id="PTHR43129">
    <property type="entry name" value="FOSMIDOMYCIN RESISTANCE PROTEIN"/>
    <property type="match status" value="1"/>
</dbReference>
<feature type="transmembrane region" description="Helical" evidence="5">
    <location>
        <begin position="71"/>
        <end position="95"/>
    </location>
</feature>
<reference evidence="7 8" key="1">
    <citation type="journal article" date="2011" name="J. Bacteriol.">
        <title>Complete genome sequence of the type strain Cupriavidus necator N-1.</title>
        <authorList>
            <person name="Poehlein A."/>
            <person name="Kusian B."/>
            <person name="Friedrich B."/>
            <person name="Daniel R."/>
            <person name="Bowien B."/>
        </authorList>
    </citation>
    <scope>NUCLEOTIDE SEQUENCE [LARGE SCALE GENOMIC DNA]</scope>
    <source>
        <strain evidence="8">ATCC 43291 / DSM 13513 / CCUG 52238 / LMG 8453 / N-1</strain>
    </source>
</reference>
<dbReference type="HOGENOM" id="CLU_040537_2_0_4"/>
<evidence type="ECO:0000256" key="1">
    <source>
        <dbReference type="ARBA" id="ARBA00022692"/>
    </source>
</evidence>
<accession>G0ES14</accession>
<feature type="domain" description="Major facilitator superfamily (MFS) profile" evidence="6">
    <location>
        <begin position="71"/>
        <end position="450"/>
    </location>
</feature>
<organism evidence="7 8">
    <name type="scientific">Cupriavidus necator (strain ATCC 43291 / DSM 13513 / CCUG 52238 / LMG 8453 / N-1)</name>
    <name type="common">Ralstonia eutropha</name>
    <dbReference type="NCBI Taxonomy" id="1042878"/>
    <lineage>
        <taxon>Bacteria</taxon>
        <taxon>Pseudomonadati</taxon>
        <taxon>Pseudomonadota</taxon>
        <taxon>Betaproteobacteria</taxon>
        <taxon>Burkholderiales</taxon>
        <taxon>Burkholderiaceae</taxon>
        <taxon>Cupriavidus</taxon>
    </lineage>
</organism>
<dbReference type="InterPro" id="IPR011701">
    <property type="entry name" value="MFS"/>
</dbReference>
<proteinExistence type="predicted"/>
<dbReference type="AlphaFoldDB" id="G0ES14"/>
<evidence type="ECO:0000256" key="5">
    <source>
        <dbReference type="SAM" id="Phobius"/>
    </source>
</evidence>
<feature type="region of interest" description="Disordered" evidence="4">
    <location>
        <begin position="1"/>
        <end position="29"/>
    </location>
</feature>
<evidence type="ECO:0000256" key="4">
    <source>
        <dbReference type="SAM" id="MobiDB-lite"/>
    </source>
</evidence>
<dbReference type="InterPro" id="IPR020846">
    <property type="entry name" value="MFS_dom"/>
</dbReference>
<dbReference type="InterPro" id="IPR036259">
    <property type="entry name" value="MFS_trans_sf"/>
</dbReference>
<feature type="transmembrane region" description="Helical" evidence="5">
    <location>
        <begin position="427"/>
        <end position="444"/>
    </location>
</feature>
<name>G0ES14_CUPNN</name>
<dbReference type="CDD" id="cd17478">
    <property type="entry name" value="MFS_FsR"/>
    <property type="match status" value="1"/>
</dbReference>
<dbReference type="Pfam" id="PF07690">
    <property type="entry name" value="MFS_1"/>
    <property type="match status" value="1"/>
</dbReference>
<keyword evidence="2 5" id="KW-1133">Transmembrane helix</keyword>
<dbReference type="GO" id="GO:0005886">
    <property type="term" value="C:plasma membrane"/>
    <property type="evidence" value="ECO:0007669"/>
    <property type="project" value="TreeGrafter"/>
</dbReference>
<feature type="transmembrane region" description="Helical" evidence="5">
    <location>
        <begin position="107"/>
        <end position="128"/>
    </location>
</feature>
<evidence type="ECO:0000313" key="8">
    <source>
        <dbReference type="Proteomes" id="UP000006798"/>
    </source>
</evidence>
<evidence type="ECO:0000313" key="7">
    <source>
        <dbReference type="EMBL" id="AEI75441.1"/>
    </source>
</evidence>
<evidence type="ECO:0000256" key="2">
    <source>
        <dbReference type="ARBA" id="ARBA00022989"/>
    </source>
</evidence>
<dbReference type="EMBL" id="CP002877">
    <property type="protein sequence ID" value="AEI75441.1"/>
    <property type="molecule type" value="Genomic_DNA"/>
</dbReference>
<feature type="transmembrane region" description="Helical" evidence="5">
    <location>
        <begin position="223"/>
        <end position="245"/>
    </location>
</feature>
<feature type="transmembrane region" description="Helical" evidence="5">
    <location>
        <begin position="310"/>
        <end position="328"/>
    </location>
</feature>
<feature type="transmembrane region" description="Helical" evidence="5">
    <location>
        <begin position="340"/>
        <end position="359"/>
    </location>
</feature>